<reference evidence="2 3" key="1">
    <citation type="submission" date="2018-08" db="EMBL/GenBank/DDBJ databases">
        <title>Genomic Encyclopedia of Archaeal and Bacterial Type Strains, Phase II (KMG-II): from individual species to whole genera.</title>
        <authorList>
            <person name="Goeker M."/>
        </authorList>
    </citation>
    <scope>NUCLEOTIDE SEQUENCE [LARGE SCALE GENOMIC DNA]</scope>
    <source>
        <strain evidence="2 3">DSM 15986</strain>
    </source>
</reference>
<comment type="caution">
    <text evidence="2">The sequence shown here is derived from an EMBL/GenBank/DDBJ whole genome shotgun (WGS) entry which is preliminary data.</text>
</comment>
<protein>
    <recommendedName>
        <fullName evidence="4">DUF2911 family protein</fullName>
    </recommendedName>
</protein>
<keyword evidence="3" id="KW-1185">Reference proteome</keyword>
<feature type="compositionally biased region" description="Basic and acidic residues" evidence="1">
    <location>
        <begin position="35"/>
        <end position="61"/>
    </location>
</feature>
<dbReference type="InterPro" id="IPR021314">
    <property type="entry name" value="DUF2911"/>
</dbReference>
<dbReference type="PROSITE" id="PS51257">
    <property type="entry name" value="PROKAR_LIPOPROTEIN"/>
    <property type="match status" value="1"/>
</dbReference>
<organism evidence="2 3">
    <name type="scientific">Algoriphagus antarcticus</name>
    <dbReference type="NCBI Taxonomy" id="238540"/>
    <lineage>
        <taxon>Bacteria</taxon>
        <taxon>Pseudomonadati</taxon>
        <taxon>Bacteroidota</taxon>
        <taxon>Cytophagia</taxon>
        <taxon>Cytophagales</taxon>
        <taxon>Cyclobacteriaceae</taxon>
        <taxon>Algoriphagus</taxon>
    </lineage>
</organism>
<evidence type="ECO:0000313" key="3">
    <source>
        <dbReference type="Proteomes" id="UP000256405"/>
    </source>
</evidence>
<accession>A0A3E0DC83</accession>
<gene>
    <name evidence="2" type="ORF">C8N25_13149</name>
</gene>
<dbReference type="AlphaFoldDB" id="A0A3E0DC83"/>
<dbReference type="Pfam" id="PF11138">
    <property type="entry name" value="DUF2911"/>
    <property type="match status" value="1"/>
</dbReference>
<proteinExistence type="predicted"/>
<evidence type="ECO:0000256" key="1">
    <source>
        <dbReference type="SAM" id="MobiDB-lite"/>
    </source>
</evidence>
<evidence type="ECO:0000313" key="2">
    <source>
        <dbReference type="EMBL" id="REG79501.1"/>
    </source>
</evidence>
<feature type="region of interest" description="Disordered" evidence="1">
    <location>
        <begin position="35"/>
        <end position="68"/>
    </location>
</feature>
<evidence type="ECO:0008006" key="4">
    <source>
        <dbReference type="Google" id="ProtNLM"/>
    </source>
</evidence>
<name>A0A3E0DC83_9BACT</name>
<dbReference type="Proteomes" id="UP000256405">
    <property type="component" value="Unassembled WGS sequence"/>
</dbReference>
<dbReference type="EMBL" id="QUNF01000031">
    <property type="protein sequence ID" value="REG79501.1"/>
    <property type="molecule type" value="Genomic_DNA"/>
</dbReference>
<sequence length="214" mass="24133">MINQFVKHDSIFHFFMRKCLLSLSILAAVACSSEKSSDHEGHDMDQMESESHEMHEEKPAEAPKSPRTSAMAMTGGNHIHIDYSAPSARGRQIFGGLVAHDEVWVTGAHKATSIQFDQPVTISGKRIKAGKYGFFTIPGESEWTVILNQVWDMHLADDYDQSKDFFRFMVKPNQLSETVEALTFEVKEKDAKTTTIAFSWDKTKISFDVVNAEK</sequence>